<evidence type="ECO:0000256" key="3">
    <source>
        <dbReference type="SAM" id="Coils"/>
    </source>
</evidence>
<dbReference type="SUPFAM" id="SSF47473">
    <property type="entry name" value="EF-hand"/>
    <property type="match status" value="1"/>
</dbReference>
<dbReference type="PROSITE" id="PS50222">
    <property type="entry name" value="EF_HAND_2"/>
    <property type="match status" value="1"/>
</dbReference>
<feature type="domain" description="EF-hand" evidence="5">
    <location>
        <begin position="89"/>
        <end position="124"/>
    </location>
</feature>
<accession>A0A553R4C4</accession>
<dbReference type="Proteomes" id="UP000316079">
    <property type="component" value="Unassembled WGS sequence"/>
</dbReference>
<dbReference type="EMBL" id="SRMA01025243">
    <property type="protein sequence ID" value="TRY97034.1"/>
    <property type="molecule type" value="Genomic_DNA"/>
</dbReference>
<keyword evidence="3" id="KW-0175">Coiled coil</keyword>
<name>A0A553R4C4_9TELE</name>
<dbReference type="InterPro" id="IPR002048">
    <property type="entry name" value="EF_hand_dom"/>
</dbReference>
<dbReference type="AlphaFoldDB" id="A0A553R4C4"/>
<dbReference type="InterPro" id="IPR018247">
    <property type="entry name" value="EF_Hand_1_Ca_BS"/>
</dbReference>
<evidence type="ECO:0000313" key="6">
    <source>
        <dbReference type="EMBL" id="TRY97034.1"/>
    </source>
</evidence>
<evidence type="ECO:0000313" key="7">
    <source>
        <dbReference type="Proteomes" id="UP000316079"/>
    </source>
</evidence>
<evidence type="ECO:0000256" key="2">
    <source>
        <dbReference type="ARBA" id="ARBA00022837"/>
    </source>
</evidence>
<gene>
    <name evidence="6" type="ORF">DNTS_001444</name>
</gene>
<dbReference type="GO" id="GO:0005509">
    <property type="term" value="F:calcium ion binding"/>
    <property type="evidence" value="ECO:0007669"/>
    <property type="project" value="InterPro"/>
</dbReference>
<keyword evidence="7" id="KW-1185">Reference proteome</keyword>
<feature type="coiled-coil region" evidence="3">
    <location>
        <begin position="180"/>
        <end position="255"/>
    </location>
</feature>
<comment type="caution">
    <text evidence="6">The sequence shown here is derived from an EMBL/GenBank/DDBJ whole genome shotgun (WGS) entry which is preliminary data.</text>
</comment>
<organism evidence="6 7">
    <name type="scientific">Danionella cerebrum</name>
    <dbReference type="NCBI Taxonomy" id="2873325"/>
    <lineage>
        <taxon>Eukaryota</taxon>
        <taxon>Metazoa</taxon>
        <taxon>Chordata</taxon>
        <taxon>Craniata</taxon>
        <taxon>Vertebrata</taxon>
        <taxon>Euteleostomi</taxon>
        <taxon>Actinopterygii</taxon>
        <taxon>Neopterygii</taxon>
        <taxon>Teleostei</taxon>
        <taxon>Ostariophysi</taxon>
        <taxon>Cypriniformes</taxon>
        <taxon>Danionidae</taxon>
        <taxon>Danioninae</taxon>
        <taxon>Danionella</taxon>
    </lineage>
</organism>
<reference evidence="6 7" key="1">
    <citation type="journal article" date="2019" name="Sci. Data">
        <title>Hybrid genome assembly and annotation of Danionella translucida.</title>
        <authorList>
            <person name="Kadobianskyi M."/>
            <person name="Schulze L."/>
            <person name="Schuelke M."/>
            <person name="Judkewitz B."/>
        </authorList>
    </citation>
    <scope>NUCLEOTIDE SEQUENCE [LARGE SCALE GENOMIC DNA]</scope>
    <source>
        <strain evidence="6 7">Bolton</strain>
    </source>
</reference>
<evidence type="ECO:0000256" key="1">
    <source>
        <dbReference type="ARBA" id="ARBA00022723"/>
    </source>
</evidence>
<keyword evidence="1" id="KW-0479">Metal-binding</keyword>
<evidence type="ECO:0000256" key="4">
    <source>
        <dbReference type="SAM" id="MobiDB-lite"/>
    </source>
</evidence>
<dbReference type="PROSITE" id="PS00018">
    <property type="entry name" value="EF_HAND_1"/>
    <property type="match status" value="1"/>
</dbReference>
<keyword evidence="2" id="KW-0106">Calcium</keyword>
<sequence>MVKSQVSSTHWCTKYSSSSQLQVYKVLPRKSSRPQRGLGLNFSQSSNVWLADGRSSVGGNRKWSDVTTVHIAKSFTEPYDERLQQEVPLSPDQLESVFESLDRDRNGFLTPLEFHTGLGELVGSEIEERANMDGDERVELTEIRFIQILMELGADKLFKEDKPELLAVLEKILSNTLFHLQDSLKERENLERALRRREEDHDRVVRSIYEDMESQLKEEREKRQALDSLKHGDQREQLLQELRTREQELEFTLTKQRELECRMSVLSSEQADFLSETRRLHDSNLQLQDQLDQSREELQKALRKLKQLQSTLAEQQSYKERDMNKHLRDDKDAQQTQKSSKYSSAPPAYYPVCRCTHTVSPWPRSIYPY</sequence>
<protein>
    <recommendedName>
        <fullName evidence="5">EF-hand domain-containing protein</fullName>
    </recommendedName>
</protein>
<feature type="region of interest" description="Disordered" evidence="4">
    <location>
        <begin position="314"/>
        <end position="345"/>
    </location>
</feature>
<dbReference type="Gene3D" id="1.10.238.10">
    <property type="entry name" value="EF-hand"/>
    <property type="match status" value="1"/>
</dbReference>
<evidence type="ECO:0000259" key="5">
    <source>
        <dbReference type="PROSITE" id="PS50222"/>
    </source>
</evidence>
<proteinExistence type="predicted"/>
<dbReference type="OrthoDB" id="9989112at2759"/>
<dbReference type="InterPro" id="IPR011992">
    <property type="entry name" value="EF-hand-dom_pair"/>
</dbReference>
<dbReference type="STRING" id="623744.A0A553R4C4"/>
<feature type="compositionally biased region" description="Basic and acidic residues" evidence="4">
    <location>
        <begin position="317"/>
        <end position="333"/>
    </location>
</feature>